<keyword evidence="6 11" id="KW-0472">Membrane</keyword>
<feature type="signal peptide" evidence="12">
    <location>
        <begin position="1"/>
        <end position="29"/>
    </location>
</feature>
<keyword evidence="5" id="KW-0406">Ion transport</keyword>
<evidence type="ECO:0000259" key="13">
    <source>
        <dbReference type="Pfam" id="PF00060"/>
    </source>
</evidence>
<feature type="transmembrane region" description="Helical" evidence="11">
    <location>
        <begin position="234"/>
        <end position="259"/>
    </location>
</feature>
<organism evidence="14 15">
    <name type="scientific">Cyclotella atomus</name>
    <dbReference type="NCBI Taxonomy" id="382360"/>
    <lineage>
        <taxon>Eukaryota</taxon>
        <taxon>Sar</taxon>
        <taxon>Stramenopiles</taxon>
        <taxon>Ochrophyta</taxon>
        <taxon>Bacillariophyta</taxon>
        <taxon>Coscinodiscophyceae</taxon>
        <taxon>Thalassiosirophycidae</taxon>
        <taxon>Stephanodiscales</taxon>
        <taxon>Stephanodiscaceae</taxon>
        <taxon>Cyclotella</taxon>
    </lineage>
</organism>
<dbReference type="GO" id="GO:0016020">
    <property type="term" value="C:membrane"/>
    <property type="evidence" value="ECO:0007669"/>
    <property type="project" value="UniProtKB-SubCell"/>
</dbReference>
<evidence type="ECO:0000256" key="2">
    <source>
        <dbReference type="ARBA" id="ARBA00022448"/>
    </source>
</evidence>
<reference evidence="14 15" key="1">
    <citation type="submission" date="2024-10" db="EMBL/GenBank/DDBJ databases">
        <title>Updated reference genomes for cyclostephanoid diatoms.</title>
        <authorList>
            <person name="Roberts W.R."/>
            <person name="Alverson A.J."/>
        </authorList>
    </citation>
    <scope>NUCLEOTIDE SEQUENCE [LARGE SCALE GENOMIC DNA]</scope>
    <source>
        <strain evidence="14 15">AJA010-31</strain>
    </source>
</reference>
<dbReference type="SUPFAM" id="SSF53850">
    <property type="entry name" value="Periplasmic binding protein-like II"/>
    <property type="match status" value="1"/>
</dbReference>
<keyword evidence="2" id="KW-0813">Transport</keyword>
<gene>
    <name evidence="14" type="ORF">ACHAWO_008703</name>
</gene>
<dbReference type="Proteomes" id="UP001530400">
    <property type="component" value="Unassembled WGS sequence"/>
</dbReference>
<dbReference type="Pfam" id="PF00060">
    <property type="entry name" value="Lig_chan"/>
    <property type="match status" value="1"/>
</dbReference>
<keyword evidence="10" id="KW-0407">Ion channel</keyword>
<dbReference type="EMBL" id="JALLPJ020001247">
    <property type="protein sequence ID" value="KAL3773108.1"/>
    <property type="molecule type" value="Genomic_DNA"/>
</dbReference>
<evidence type="ECO:0000256" key="8">
    <source>
        <dbReference type="ARBA" id="ARBA00023180"/>
    </source>
</evidence>
<dbReference type="InterPro" id="IPR015683">
    <property type="entry name" value="Ionotropic_Glu_rcpt"/>
</dbReference>
<evidence type="ECO:0000256" key="10">
    <source>
        <dbReference type="ARBA" id="ARBA00023303"/>
    </source>
</evidence>
<evidence type="ECO:0000256" key="7">
    <source>
        <dbReference type="ARBA" id="ARBA00023170"/>
    </source>
</evidence>
<evidence type="ECO:0000256" key="6">
    <source>
        <dbReference type="ARBA" id="ARBA00023136"/>
    </source>
</evidence>
<evidence type="ECO:0000313" key="15">
    <source>
        <dbReference type="Proteomes" id="UP001530400"/>
    </source>
</evidence>
<comment type="subcellular location">
    <subcellularLocation>
        <location evidence="1">Membrane</location>
        <topology evidence="1">Multi-pass membrane protein</topology>
    </subcellularLocation>
</comment>
<evidence type="ECO:0000256" key="9">
    <source>
        <dbReference type="ARBA" id="ARBA00023286"/>
    </source>
</evidence>
<sequence>MKHQHRHRGSIVAAIAVVFLCRHLLYCHGVTIEEGEGAPIQTVQFTPNVTHRTDMCDKQRLFRGGLIEVALIYNDAPGLIVFNEDTGDFDEDYPGFQITLLDELARRAGFEWRYSWGVAFPAHLYDGYRLQPNATADDILLWTVNAYDVSLTMWDATLNRLKLGITFPGKFVDTSTVLVATNADSREQISFDAFAFLKPFSIWVWVCTIITIVFTSMAAIGQVMFEPTRHGERILVISLSFWSLILVSTYTANLAGFLISERQQLYPASSLAEAERKQVPICIAANMSISSKTKAKYPNANYVDVEFNSRYDHLMKNDCSLVVDGYDSFKIAERNESYSCSLVWVGRVEDRSQGGPATIVDTGDYCTSLISHVIDFYLNEMNQDGYIEDAVTKFRDSISSYQCPEESDSYLDLDDTFRLTMKDMGSIFLWHFVFVQKMPSITNGKTSSMAEDPDKKLIPVLIVPGFMSSVLTVQSSSLKPSWKDKRLWLNITSLGFNSIKRGGKLQRNEDIRSKRLLDAENV</sequence>
<dbReference type="Gene3D" id="1.10.287.70">
    <property type="match status" value="1"/>
</dbReference>
<keyword evidence="3 11" id="KW-0812">Transmembrane</keyword>
<evidence type="ECO:0000256" key="4">
    <source>
        <dbReference type="ARBA" id="ARBA00022989"/>
    </source>
</evidence>
<comment type="caution">
    <text evidence="14">The sequence shown here is derived from an EMBL/GenBank/DDBJ whole genome shotgun (WGS) entry which is preliminary data.</text>
</comment>
<evidence type="ECO:0000256" key="12">
    <source>
        <dbReference type="SAM" id="SignalP"/>
    </source>
</evidence>
<dbReference type="InterPro" id="IPR001320">
    <property type="entry name" value="Iontro_rcpt_C"/>
</dbReference>
<dbReference type="GO" id="GO:0034220">
    <property type="term" value="P:monoatomic ion transmembrane transport"/>
    <property type="evidence" value="ECO:0007669"/>
    <property type="project" value="UniProtKB-KW"/>
</dbReference>
<keyword evidence="7" id="KW-0675">Receptor</keyword>
<keyword evidence="8" id="KW-0325">Glycoprotein</keyword>
<accession>A0ABD3NCN4</accession>
<feature type="domain" description="Ionotropic glutamate receptor C-terminal" evidence="13">
    <location>
        <begin position="207"/>
        <end position="429"/>
    </location>
</feature>
<proteinExistence type="predicted"/>
<feature type="chain" id="PRO_5044892663" description="Ionotropic glutamate receptor C-terminal domain-containing protein" evidence="12">
    <location>
        <begin position="30"/>
        <end position="522"/>
    </location>
</feature>
<keyword evidence="15" id="KW-1185">Reference proteome</keyword>
<evidence type="ECO:0000313" key="14">
    <source>
        <dbReference type="EMBL" id="KAL3773108.1"/>
    </source>
</evidence>
<keyword evidence="12" id="KW-0732">Signal</keyword>
<protein>
    <recommendedName>
        <fullName evidence="13">Ionotropic glutamate receptor C-terminal domain-containing protein</fullName>
    </recommendedName>
</protein>
<feature type="non-terminal residue" evidence="14">
    <location>
        <position position="522"/>
    </location>
</feature>
<evidence type="ECO:0000256" key="11">
    <source>
        <dbReference type="SAM" id="Phobius"/>
    </source>
</evidence>
<dbReference type="AlphaFoldDB" id="A0ABD3NCN4"/>
<feature type="transmembrane region" description="Helical" evidence="11">
    <location>
        <begin position="202"/>
        <end position="225"/>
    </location>
</feature>
<dbReference type="PANTHER" id="PTHR18966">
    <property type="entry name" value="IONOTROPIC GLUTAMATE RECEPTOR"/>
    <property type="match status" value="1"/>
</dbReference>
<evidence type="ECO:0000256" key="5">
    <source>
        <dbReference type="ARBA" id="ARBA00023065"/>
    </source>
</evidence>
<keyword evidence="9" id="KW-1071">Ligand-gated ion channel</keyword>
<evidence type="ECO:0000256" key="3">
    <source>
        <dbReference type="ARBA" id="ARBA00022692"/>
    </source>
</evidence>
<evidence type="ECO:0000256" key="1">
    <source>
        <dbReference type="ARBA" id="ARBA00004141"/>
    </source>
</evidence>
<keyword evidence="4 11" id="KW-1133">Transmembrane helix</keyword>
<name>A0ABD3NCN4_9STRA</name>